<organism evidence="3 4">
    <name type="scientific">Diaphorina citri</name>
    <name type="common">Asian citrus psyllid</name>
    <dbReference type="NCBI Taxonomy" id="121845"/>
    <lineage>
        <taxon>Eukaryota</taxon>
        <taxon>Metazoa</taxon>
        <taxon>Ecdysozoa</taxon>
        <taxon>Arthropoda</taxon>
        <taxon>Hexapoda</taxon>
        <taxon>Insecta</taxon>
        <taxon>Pterygota</taxon>
        <taxon>Neoptera</taxon>
        <taxon>Paraneoptera</taxon>
        <taxon>Hemiptera</taxon>
        <taxon>Sternorrhyncha</taxon>
        <taxon>Psylloidea</taxon>
        <taxon>Psyllidae</taxon>
        <taxon>Diaphorininae</taxon>
        <taxon>Diaphorina</taxon>
    </lineage>
</organism>
<proteinExistence type="predicted"/>
<dbReference type="AlphaFoldDB" id="A0A1S3DCG0"/>
<feature type="chain" id="PRO_5010215432" evidence="2">
    <location>
        <begin position="26"/>
        <end position="185"/>
    </location>
</feature>
<gene>
    <name evidence="4" type="primary">LOC103515010</name>
</gene>
<keyword evidence="2" id="KW-0732">Signal</keyword>
<keyword evidence="3" id="KW-1185">Reference proteome</keyword>
<dbReference type="RefSeq" id="XP_008478151.1">
    <property type="nucleotide sequence ID" value="XM_008479929.3"/>
</dbReference>
<accession>A0A1S3DCG0</accession>
<feature type="compositionally biased region" description="Acidic residues" evidence="1">
    <location>
        <begin position="174"/>
        <end position="185"/>
    </location>
</feature>
<protein>
    <submittedName>
        <fullName evidence="4">Uncharacterized protein LOC103515010</fullName>
    </submittedName>
</protein>
<evidence type="ECO:0000256" key="1">
    <source>
        <dbReference type="SAM" id="MobiDB-lite"/>
    </source>
</evidence>
<evidence type="ECO:0000256" key="2">
    <source>
        <dbReference type="SAM" id="SignalP"/>
    </source>
</evidence>
<sequence>MKRMLNALMLCLVFCLVSNGVLVSAYRANVNPGISPKKNLQGSPLNMLSQNNLIPKAKGLPEPLNMLPNPLEVATAAVNEGSATVTNQFSLSAVNQLASNFVRTLALKVVAAFREMVENMVALIPMQYKVSVLKFVNNLQALLAKTPDSIQPVLNENTLRGNKVSIANPGYNEEGYDDNGIDDDE</sequence>
<dbReference type="KEGG" id="dci:103515010"/>
<reference evidence="4" key="1">
    <citation type="submission" date="2025-08" db="UniProtKB">
        <authorList>
            <consortium name="RefSeq"/>
        </authorList>
    </citation>
    <scope>IDENTIFICATION</scope>
</reference>
<dbReference type="GeneID" id="103515010"/>
<dbReference type="PaxDb" id="121845-A0A1S3DCG0"/>
<evidence type="ECO:0000313" key="3">
    <source>
        <dbReference type="Proteomes" id="UP000079169"/>
    </source>
</evidence>
<name>A0A1S3DCG0_DIACI</name>
<dbReference type="Proteomes" id="UP000079169">
    <property type="component" value="Unplaced"/>
</dbReference>
<feature type="signal peptide" evidence="2">
    <location>
        <begin position="1"/>
        <end position="25"/>
    </location>
</feature>
<evidence type="ECO:0000313" key="4">
    <source>
        <dbReference type="RefSeq" id="XP_008478151.1"/>
    </source>
</evidence>
<feature type="region of interest" description="Disordered" evidence="1">
    <location>
        <begin position="164"/>
        <end position="185"/>
    </location>
</feature>